<evidence type="ECO:0000256" key="5">
    <source>
        <dbReference type="ARBA" id="ARBA00023186"/>
    </source>
</evidence>
<evidence type="ECO:0000259" key="10">
    <source>
        <dbReference type="PROSITE" id="PS50198"/>
    </source>
</evidence>
<evidence type="ECO:0000256" key="9">
    <source>
        <dbReference type="PROSITE-ProRule" id="PRU00278"/>
    </source>
</evidence>
<evidence type="ECO:0000256" key="1">
    <source>
        <dbReference type="ARBA" id="ARBA00018370"/>
    </source>
</evidence>
<proteinExistence type="predicted"/>
<dbReference type="EMBL" id="CP008941">
    <property type="protein sequence ID" value="AIK96789.1"/>
    <property type="molecule type" value="Genomic_DNA"/>
</dbReference>
<dbReference type="OrthoDB" id="9791746at2"/>
<evidence type="ECO:0000256" key="2">
    <source>
        <dbReference type="ARBA" id="ARBA00022729"/>
    </source>
</evidence>
<dbReference type="GO" id="GO:0003755">
    <property type="term" value="F:peptidyl-prolyl cis-trans isomerase activity"/>
    <property type="evidence" value="ECO:0007669"/>
    <property type="project" value="UniProtKB-KW"/>
</dbReference>
<dbReference type="HOGENOM" id="CLU_034646_11_4_5"/>
<keyword evidence="4 9" id="KW-0697">Rotamase</keyword>
<keyword evidence="2" id="KW-0732">Signal</keyword>
<dbReference type="InterPro" id="IPR027304">
    <property type="entry name" value="Trigger_fact/SurA_dom_sf"/>
</dbReference>
<dbReference type="Proteomes" id="UP000028926">
    <property type="component" value="Chromosome"/>
</dbReference>
<dbReference type="Gene3D" id="1.10.4030.10">
    <property type="entry name" value="Porin chaperone SurA, peptide-binding domain"/>
    <property type="match status" value="1"/>
</dbReference>
<keyword evidence="6 9" id="KW-0413">Isomerase</keyword>
<keyword evidence="5" id="KW-0143">Chaperone</keyword>
<dbReference type="Pfam" id="PF00639">
    <property type="entry name" value="Rotamase"/>
    <property type="match status" value="1"/>
</dbReference>
<evidence type="ECO:0000313" key="11">
    <source>
        <dbReference type="EMBL" id="AIK96789.1"/>
    </source>
</evidence>
<evidence type="ECO:0000313" key="12">
    <source>
        <dbReference type="Proteomes" id="UP000028926"/>
    </source>
</evidence>
<gene>
    <name evidence="11" type="ORF">ID47_08705</name>
</gene>
<keyword evidence="12" id="KW-1185">Reference proteome</keyword>
<evidence type="ECO:0000256" key="8">
    <source>
        <dbReference type="ARBA" id="ARBA00031484"/>
    </source>
</evidence>
<evidence type="ECO:0000256" key="7">
    <source>
        <dbReference type="ARBA" id="ARBA00030642"/>
    </source>
</evidence>
<dbReference type="PANTHER" id="PTHR47637">
    <property type="entry name" value="CHAPERONE SURA"/>
    <property type="match status" value="1"/>
</dbReference>
<dbReference type="SUPFAM" id="SSF109998">
    <property type="entry name" value="Triger factor/SurA peptide-binding domain-like"/>
    <property type="match status" value="1"/>
</dbReference>
<dbReference type="STRING" id="91604.ID47_08705"/>
<organism evidence="11 12">
    <name type="scientific">Candidatus Odyssella acanthamoebae</name>
    <dbReference type="NCBI Taxonomy" id="91604"/>
    <lineage>
        <taxon>Bacteria</taxon>
        <taxon>Pseudomonadati</taxon>
        <taxon>Pseudomonadota</taxon>
        <taxon>Alphaproteobacteria</taxon>
        <taxon>Holosporales</taxon>
        <taxon>Candidatus Paracaedibacteraceae</taxon>
        <taxon>Candidatus Odyssella</taxon>
    </lineage>
</organism>
<dbReference type="RefSeq" id="WP_038465499.1">
    <property type="nucleotide sequence ID" value="NZ_CP008941.1"/>
</dbReference>
<dbReference type="AlphaFoldDB" id="A0A077AXR0"/>
<evidence type="ECO:0000256" key="3">
    <source>
        <dbReference type="ARBA" id="ARBA00022764"/>
    </source>
</evidence>
<dbReference type="PANTHER" id="PTHR47637:SF1">
    <property type="entry name" value="CHAPERONE SURA"/>
    <property type="match status" value="1"/>
</dbReference>
<accession>A0A077AXR0</accession>
<evidence type="ECO:0000256" key="4">
    <source>
        <dbReference type="ARBA" id="ARBA00023110"/>
    </source>
</evidence>
<name>A0A077AXR0_9PROT</name>
<sequence length="423" mass="46292">MTYFLRSLILSITLLTPTLWAASGSKILLIVNKDPITEHDLAQRIKLITFSAGDQVKIGDSQKAEILNSLVQERLQLQAAKLKKIDVTSAEVDGALKDMAHDNNMTLDQLVALLKSNGISKETLATRIRAQIAWARYIRQQYAPVVYVSEAEAEKALQKMKIDKATKQYLVSEITLIARDQNQEAQLEASANSLIADLKSGAKFEALAQQLSKSSSAAKGGDLGWMAISQLEKAVADKVEKLSIGQVSAPIKVSGGYKIIKVRDIRHTGQTGPDDVEISFTQAIFPITPDSAPDEIEAMAPTIQKVVACTSPTEFSQRATACNAVVQNTSHVRLASMPDQLRQLVKGTPAGKCAQPVMTPNGLIVTFICDKRQPKPVIHTKDDVLGNLEQERFGRQAAREIQKLMSSAHIESKNETARRMLKL</sequence>
<dbReference type="Gene3D" id="3.10.50.40">
    <property type="match status" value="1"/>
</dbReference>
<dbReference type="InterPro" id="IPR050280">
    <property type="entry name" value="OMP_Chaperone_SurA"/>
</dbReference>
<dbReference type="PROSITE" id="PS50198">
    <property type="entry name" value="PPIC_PPIASE_2"/>
    <property type="match status" value="1"/>
</dbReference>
<feature type="domain" description="PpiC" evidence="10">
    <location>
        <begin position="166"/>
        <end position="264"/>
    </location>
</feature>
<dbReference type="eggNOG" id="COG0760">
    <property type="taxonomic scope" value="Bacteria"/>
</dbReference>
<reference evidence="11 12" key="1">
    <citation type="submission" date="2014-07" db="EMBL/GenBank/DDBJ databases">
        <title>Comparative genomic insights into amoeba endosymbionts belonging to the families of Holosporaceae and Candidatus Midichloriaceae within Rickettsiales.</title>
        <authorList>
            <person name="Wang Z."/>
            <person name="Wu M."/>
        </authorList>
    </citation>
    <scope>NUCLEOTIDE SEQUENCE [LARGE SCALE GENOMIC DNA]</scope>
    <source>
        <strain evidence="11">PRA3</strain>
    </source>
</reference>
<dbReference type="PROSITE" id="PS01096">
    <property type="entry name" value="PPIC_PPIASE_1"/>
    <property type="match status" value="1"/>
</dbReference>
<dbReference type="InterPro" id="IPR046357">
    <property type="entry name" value="PPIase_dom_sf"/>
</dbReference>
<keyword evidence="3" id="KW-0574">Periplasm</keyword>
<evidence type="ECO:0000256" key="6">
    <source>
        <dbReference type="ARBA" id="ARBA00023235"/>
    </source>
</evidence>
<dbReference type="KEGG" id="paca:ID47_08705"/>
<dbReference type="InterPro" id="IPR023058">
    <property type="entry name" value="PPIase_PpiC_CS"/>
</dbReference>
<dbReference type="SUPFAM" id="SSF54534">
    <property type="entry name" value="FKBP-like"/>
    <property type="match status" value="1"/>
</dbReference>
<dbReference type="InterPro" id="IPR000297">
    <property type="entry name" value="PPIase_PpiC"/>
</dbReference>
<dbReference type="InterPro" id="IPR015391">
    <property type="entry name" value="SurA_N"/>
</dbReference>
<protein>
    <recommendedName>
        <fullName evidence="1">Parvulin-like PPIase</fullName>
    </recommendedName>
    <alternativeName>
        <fullName evidence="7">Peptidyl-prolyl cis-trans isomerase plp</fullName>
    </alternativeName>
    <alternativeName>
        <fullName evidence="8">Rotamase plp</fullName>
    </alternativeName>
</protein>
<dbReference type="Pfam" id="PF09312">
    <property type="entry name" value="SurA_N"/>
    <property type="match status" value="1"/>
</dbReference>